<evidence type="ECO:0008006" key="4">
    <source>
        <dbReference type="Google" id="ProtNLM"/>
    </source>
</evidence>
<evidence type="ECO:0000313" key="2">
    <source>
        <dbReference type="EMBL" id="MDI3321384.1"/>
    </source>
</evidence>
<dbReference type="Proteomes" id="UP001226434">
    <property type="component" value="Unassembled WGS sequence"/>
</dbReference>
<gene>
    <name evidence="2" type="ORF">QJ048_16435</name>
</gene>
<protein>
    <recommendedName>
        <fullName evidence="4">Lipoprotein</fullName>
    </recommendedName>
</protein>
<keyword evidence="3" id="KW-1185">Reference proteome</keyword>
<feature type="signal peptide" evidence="1">
    <location>
        <begin position="1"/>
        <end position="21"/>
    </location>
</feature>
<name>A0ABT6RFP3_9BACT</name>
<keyword evidence="1" id="KW-0732">Signal</keyword>
<comment type="caution">
    <text evidence="2">The sequence shown here is derived from an EMBL/GenBank/DDBJ whole genome shotgun (WGS) entry which is preliminary data.</text>
</comment>
<dbReference type="EMBL" id="JASBRG010000007">
    <property type="protein sequence ID" value="MDI3321384.1"/>
    <property type="molecule type" value="Genomic_DNA"/>
</dbReference>
<feature type="chain" id="PRO_5046037093" description="Lipoprotein" evidence="1">
    <location>
        <begin position="22"/>
        <end position="425"/>
    </location>
</feature>
<evidence type="ECO:0000256" key="1">
    <source>
        <dbReference type="SAM" id="SignalP"/>
    </source>
</evidence>
<dbReference type="RefSeq" id="WP_282335492.1">
    <property type="nucleotide sequence ID" value="NZ_JASBRG010000007.1"/>
</dbReference>
<sequence length="425" mass="47994">MKSIYLSALFAVLAVSIFLFSSCQKEASATNNQIPDNSIKLSSQSPVAISNAIGVWHSQRVTGTVPASNKSTDLKINGLKTEHIQAIAGSYGYIKPIVESGDVAGYYVQVEGATDYFKVDYTMPRKTSAISNNHSSISTASIAGQGQKRQLPTTRSPFSVMGYDDNNNDSAIVITLPANIKAPDTVCVKYWAFDAFGAVSNPVTTCIYINYLGTDENSAWMDGTWELKHSQLFVDGQLYKEMLMTYDKWTMDLFHQRYVYYKQGDSLLRVQLFTDDYMYNSFDYLYDGKPITIPRKFDPQLSTLELGGDSAYWKTFQIALTSKGNYERLLMHKEKIVDFKNSSIQKLNFTEGQFINESYKGSWSYNNITQQLLTIDESFNTDGSSAGIEADSAKINKLSSTKFDMVIEEFYDRKKYKWVNTYEKQ</sequence>
<organism evidence="2 3">
    <name type="scientific">Pinibacter soli</name>
    <dbReference type="NCBI Taxonomy" id="3044211"/>
    <lineage>
        <taxon>Bacteria</taxon>
        <taxon>Pseudomonadati</taxon>
        <taxon>Bacteroidota</taxon>
        <taxon>Chitinophagia</taxon>
        <taxon>Chitinophagales</taxon>
        <taxon>Chitinophagaceae</taxon>
        <taxon>Pinibacter</taxon>
    </lineage>
</organism>
<evidence type="ECO:0000313" key="3">
    <source>
        <dbReference type="Proteomes" id="UP001226434"/>
    </source>
</evidence>
<dbReference type="PROSITE" id="PS51257">
    <property type="entry name" value="PROKAR_LIPOPROTEIN"/>
    <property type="match status" value="1"/>
</dbReference>
<proteinExistence type="predicted"/>
<accession>A0ABT6RFP3</accession>
<reference evidence="2 3" key="1">
    <citation type="submission" date="2023-05" db="EMBL/GenBank/DDBJ databases">
        <title>Genome sequence of Pinibacter sp. MAH-24.</title>
        <authorList>
            <person name="Huq M.A."/>
        </authorList>
    </citation>
    <scope>NUCLEOTIDE SEQUENCE [LARGE SCALE GENOMIC DNA]</scope>
    <source>
        <strain evidence="2 3">MAH-24</strain>
    </source>
</reference>